<dbReference type="Proteomes" id="UP001155241">
    <property type="component" value="Unassembled WGS sequence"/>
</dbReference>
<name>A0A9X2JFH4_9BACT</name>
<sequence length="134" mass="15168">MDEKQAFDPVPAEVEQLATLVLDAAFQVHRELGPGLLESVYERCLSYEVRKRGLSVETQVVLPIAYDGHTIDAGLRLDMLVEGKVIVEIKAVEQLLPVHEAQIFTYLKLTQNRLGFLINFDVPLLKEGIRRIVR</sequence>
<comment type="caution">
    <text evidence="1">The sequence shown here is derived from an EMBL/GenBank/DDBJ whole genome shotgun (WGS) entry which is preliminary data.</text>
</comment>
<reference evidence="1" key="1">
    <citation type="submission" date="2022-06" db="EMBL/GenBank/DDBJ databases">
        <title>Aeoliella straminimaris, a novel planctomycete from sediments.</title>
        <authorList>
            <person name="Vitorino I.R."/>
            <person name="Lage O.M."/>
        </authorList>
    </citation>
    <scope>NUCLEOTIDE SEQUENCE</scope>
    <source>
        <strain evidence="1">ICT_H6.2</strain>
    </source>
</reference>
<organism evidence="1 2">
    <name type="scientific">Aeoliella straminimaris</name>
    <dbReference type="NCBI Taxonomy" id="2954799"/>
    <lineage>
        <taxon>Bacteria</taxon>
        <taxon>Pseudomonadati</taxon>
        <taxon>Planctomycetota</taxon>
        <taxon>Planctomycetia</taxon>
        <taxon>Pirellulales</taxon>
        <taxon>Lacipirellulaceae</taxon>
        <taxon>Aeoliella</taxon>
    </lineage>
</organism>
<evidence type="ECO:0000313" key="1">
    <source>
        <dbReference type="EMBL" id="MCO6043706.1"/>
    </source>
</evidence>
<dbReference type="AlphaFoldDB" id="A0A9X2JFH4"/>
<evidence type="ECO:0000313" key="2">
    <source>
        <dbReference type="Proteomes" id="UP001155241"/>
    </source>
</evidence>
<proteinExistence type="predicted"/>
<dbReference type="Pfam" id="PF13366">
    <property type="entry name" value="PDDEXK_3"/>
    <property type="match status" value="1"/>
</dbReference>
<dbReference type="NCBIfam" id="TIGR04256">
    <property type="entry name" value="GxxExxY"/>
    <property type="match status" value="1"/>
</dbReference>
<dbReference type="RefSeq" id="WP_252851812.1">
    <property type="nucleotide sequence ID" value="NZ_JAMXLR010000026.1"/>
</dbReference>
<accession>A0A9X2JFH4</accession>
<protein>
    <submittedName>
        <fullName evidence="1">GxxExxY protein</fullName>
    </submittedName>
</protein>
<gene>
    <name evidence="1" type="ORF">NG895_07285</name>
</gene>
<dbReference type="EMBL" id="JAMXLR010000026">
    <property type="protein sequence ID" value="MCO6043706.1"/>
    <property type="molecule type" value="Genomic_DNA"/>
</dbReference>
<keyword evidence="2" id="KW-1185">Reference proteome</keyword>
<dbReference type="InterPro" id="IPR026350">
    <property type="entry name" value="GxxExxY"/>
</dbReference>